<gene>
    <name evidence="1" type="primary">LOC122139814</name>
</gene>
<proteinExistence type="predicted"/>
<evidence type="ECO:0000313" key="1">
    <source>
        <dbReference type="RefSeq" id="XP_042595397.1"/>
    </source>
</evidence>
<dbReference type="KEGG" id="ccar:122139814"/>
<dbReference type="OrthoDB" id="439917at2759"/>
<sequence length="178" mass="18856">MLCPPGHYCPQGTQLPLPCPQGTIRNSAGGSIADDCLECPPGYFCERKGLTKPSGLCSEGYYCPGGQNTSKPPEYVCGAGHFCESGSIIERPCFPGSFQPSLGQHRCEVCPAHFFCHENGMTQPFPCQPGFYCPVGASNQHPCPPGSYGNLSGLAESSECSQCDPGTYCMGSGMTHEQ</sequence>
<dbReference type="AlphaFoldDB" id="A0A9Q9X530"/>
<accession>A0A9Q9X530</accession>
<name>A0A9Q9X530_CYPCA</name>
<dbReference type="Proteomes" id="UP001155660">
    <property type="component" value="Chromosome B15"/>
</dbReference>
<dbReference type="SMART" id="SM01411">
    <property type="entry name" value="Ephrin_rec_like"/>
    <property type="match status" value="3"/>
</dbReference>
<dbReference type="RefSeq" id="XP_042595397.1">
    <property type="nucleotide sequence ID" value="XM_042739463.1"/>
</dbReference>
<dbReference type="PANTHER" id="PTHR46104:SF1">
    <property type="entry name" value="GENE 9195-RELATED"/>
    <property type="match status" value="1"/>
</dbReference>
<organism evidence="1">
    <name type="scientific">Cyprinus carpio</name>
    <name type="common">Common carp</name>
    <dbReference type="NCBI Taxonomy" id="7962"/>
    <lineage>
        <taxon>Eukaryota</taxon>
        <taxon>Metazoa</taxon>
        <taxon>Chordata</taxon>
        <taxon>Craniata</taxon>
        <taxon>Vertebrata</taxon>
        <taxon>Euteleostomi</taxon>
        <taxon>Actinopterygii</taxon>
        <taxon>Neopterygii</taxon>
        <taxon>Teleostei</taxon>
        <taxon>Ostariophysi</taxon>
        <taxon>Cypriniformes</taxon>
        <taxon>Cyprinidae</taxon>
        <taxon>Cyprininae</taxon>
        <taxon>Cyprinus</taxon>
    </lineage>
</organism>
<dbReference type="PANTHER" id="PTHR46104">
    <property type="entry name" value="GENE 9195-RELATED-RELATED"/>
    <property type="match status" value="1"/>
</dbReference>
<reference evidence="1" key="1">
    <citation type="submission" date="2025-08" db="UniProtKB">
        <authorList>
            <consortium name="RefSeq"/>
        </authorList>
    </citation>
    <scope>IDENTIFICATION</scope>
    <source>
        <tissue evidence="1">Muscle</tissue>
    </source>
</reference>
<protein>
    <submittedName>
        <fullName evidence="1">Multiple epidermal growth factor-like domains protein 6</fullName>
    </submittedName>
</protein>
<dbReference type="GeneID" id="122139814"/>